<dbReference type="Proteomes" id="UP000183997">
    <property type="component" value="Unassembled WGS sequence"/>
</dbReference>
<evidence type="ECO:0000313" key="2">
    <source>
        <dbReference type="Proteomes" id="UP000183997"/>
    </source>
</evidence>
<evidence type="ECO:0000313" key="1">
    <source>
        <dbReference type="EMBL" id="SHJ99547.1"/>
    </source>
</evidence>
<keyword evidence="2" id="KW-1185">Reference proteome</keyword>
<gene>
    <name evidence="1" type="ORF">SAMN02745123_00276</name>
</gene>
<name>A0A1M6NUZ4_9FIRM</name>
<reference evidence="2" key="1">
    <citation type="submission" date="2016-11" db="EMBL/GenBank/DDBJ databases">
        <authorList>
            <person name="Varghese N."/>
            <person name="Submissions S."/>
        </authorList>
    </citation>
    <scope>NUCLEOTIDE SEQUENCE [LARGE SCALE GENOMIC DNA]</scope>
    <source>
        <strain evidence="2">DSM 10349</strain>
    </source>
</reference>
<protein>
    <submittedName>
        <fullName evidence="1">Uncharacterized protein</fullName>
    </submittedName>
</protein>
<accession>A0A1M6NUZ4</accession>
<dbReference type="AlphaFoldDB" id="A0A1M6NUZ4"/>
<dbReference type="STRING" id="1121421.SAMN02745123_00276"/>
<proteinExistence type="predicted"/>
<organism evidence="1 2">
    <name type="scientific">Desulforamulus aeronauticus DSM 10349</name>
    <dbReference type="NCBI Taxonomy" id="1121421"/>
    <lineage>
        <taxon>Bacteria</taxon>
        <taxon>Bacillati</taxon>
        <taxon>Bacillota</taxon>
        <taxon>Clostridia</taxon>
        <taxon>Eubacteriales</taxon>
        <taxon>Peptococcaceae</taxon>
        <taxon>Desulforamulus</taxon>
    </lineage>
</organism>
<dbReference type="EMBL" id="FRAR01000005">
    <property type="protein sequence ID" value="SHJ99547.1"/>
    <property type="molecule type" value="Genomic_DNA"/>
</dbReference>
<sequence length="80" mass="8924">MKEKHLESFLAAVDKIVSGEPVNSSEYKDWDEESKELLFLAKTLAESPPNINDELADDDLDMVAGGVNPNGIFERKDKKT</sequence>